<feature type="domain" description="Serine aminopeptidase S33" evidence="3">
    <location>
        <begin position="20"/>
        <end position="230"/>
    </location>
</feature>
<dbReference type="KEGG" id="kme:H0A61_02857"/>
<dbReference type="InterPro" id="IPR051044">
    <property type="entry name" value="MAG_DAG_Lipase"/>
</dbReference>
<proteinExistence type="predicted"/>
<dbReference type="Proteomes" id="UP000662904">
    <property type="component" value="Chromosome"/>
</dbReference>
<gene>
    <name evidence="4" type="primary">est</name>
    <name evidence="4" type="ORF">H0A61_02857</name>
</gene>
<dbReference type="Pfam" id="PF12146">
    <property type="entry name" value="Hydrolase_4"/>
    <property type="match status" value="1"/>
</dbReference>
<keyword evidence="4" id="KW-0378">Hydrolase</keyword>
<dbReference type="RefSeq" id="WP_206707759.1">
    <property type="nucleotide sequence ID" value="NZ_CP059066.1"/>
</dbReference>
<feature type="active site" description="Charge relay system" evidence="1">
    <location>
        <position position="227"/>
    </location>
</feature>
<dbReference type="SUPFAM" id="SSF53474">
    <property type="entry name" value="alpha/beta-Hydrolases"/>
    <property type="match status" value="1"/>
</dbReference>
<evidence type="ECO:0000313" key="5">
    <source>
        <dbReference type="Proteomes" id="UP000662904"/>
    </source>
</evidence>
<dbReference type="InterPro" id="IPR029058">
    <property type="entry name" value="AB_hydrolase_fold"/>
</dbReference>
<feature type="binding site" evidence="2">
    <location>
        <position position="96"/>
    </location>
    <ligand>
        <name>substrate</name>
    </ligand>
</feature>
<dbReference type="InterPro" id="IPR012354">
    <property type="entry name" value="Esterase_lipase"/>
</dbReference>
<dbReference type="PANTHER" id="PTHR11614">
    <property type="entry name" value="PHOSPHOLIPASE-RELATED"/>
    <property type="match status" value="1"/>
</dbReference>
<feature type="active site" description="Nucleophile" evidence="1">
    <location>
        <position position="95"/>
    </location>
</feature>
<accession>A0A8A0RSH2</accession>
<name>A0A8A0RSH2_9FIRM</name>
<dbReference type="PIRSF" id="PIRSF017388">
    <property type="entry name" value="Esterase_lipase"/>
    <property type="match status" value="1"/>
</dbReference>
<evidence type="ECO:0000313" key="4">
    <source>
        <dbReference type="EMBL" id="QSQ10449.1"/>
    </source>
</evidence>
<keyword evidence="5" id="KW-1185">Reference proteome</keyword>
<dbReference type="Gene3D" id="3.40.50.1820">
    <property type="entry name" value="alpha/beta hydrolase"/>
    <property type="match status" value="1"/>
</dbReference>
<sequence>MFISTCSINEPFFFPGGEEACLLIHGFTGSPGEMIPMGEFLNKCGYSVLGVRLKGHGTSPEDMARTRWPDWLESCEEGYHELKEKCKVIYTIGFSMGGILAINLALHHEMAGVVTISSPIYIMNRKLFLLPVLKFFKKYEDKKTNKSFYEKEMEKYLSGYDKTPLVCVQSLLTLISLTKKKLNSFNKPILVIQSKGDRTVNYRSARYIYDNVKSDNKRLYWLERSGHMVILGEERERVFDEIRKFLKSLKEAYNK</sequence>
<dbReference type="AlphaFoldDB" id="A0A8A0RSH2"/>
<feature type="binding site" evidence="2">
    <location>
        <position position="27"/>
    </location>
    <ligand>
        <name>substrate</name>
    </ligand>
</feature>
<feature type="active site" description="Charge relay system" evidence="1">
    <location>
        <position position="197"/>
    </location>
</feature>
<protein>
    <submittedName>
        <fullName evidence="4">Carboxylesterase</fullName>
        <ecNumber evidence="4">3.1.1.1</ecNumber>
    </submittedName>
</protein>
<dbReference type="EMBL" id="CP059066">
    <property type="protein sequence ID" value="QSQ10449.1"/>
    <property type="molecule type" value="Genomic_DNA"/>
</dbReference>
<dbReference type="InterPro" id="IPR022742">
    <property type="entry name" value="Hydrolase_4"/>
</dbReference>
<evidence type="ECO:0000259" key="3">
    <source>
        <dbReference type="Pfam" id="PF12146"/>
    </source>
</evidence>
<organism evidence="4 5">
    <name type="scientific">Koleobacter methoxysyntrophicus</name>
    <dbReference type="NCBI Taxonomy" id="2751313"/>
    <lineage>
        <taxon>Bacteria</taxon>
        <taxon>Bacillati</taxon>
        <taxon>Bacillota</taxon>
        <taxon>Clostridia</taxon>
        <taxon>Koleobacterales</taxon>
        <taxon>Koleobacteraceae</taxon>
        <taxon>Koleobacter</taxon>
    </lineage>
</organism>
<evidence type="ECO:0000256" key="1">
    <source>
        <dbReference type="PIRSR" id="PIRSR017388-1"/>
    </source>
</evidence>
<dbReference type="GO" id="GO:0106435">
    <property type="term" value="F:carboxylesterase activity"/>
    <property type="evidence" value="ECO:0007669"/>
    <property type="project" value="UniProtKB-EC"/>
</dbReference>
<reference evidence="4" key="1">
    <citation type="submission" date="2020-07" db="EMBL/GenBank/DDBJ databases">
        <title>Koleobacter methoxysyntrophicus gen. nov., sp. nov., a novel anaerobic bacterium isolated from deep subsurface oil field and proposal of Koleobacterales ord. nov. in the phylum Firmicutes.</title>
        <authorList>
            <person name="Sakamoto S."/>
            <person name="Tamaki H."/>
        </authorList>
    </citation>
    <scope>NUCLEOTIDE SEQUENCE</scope>
    <source>
        <strain evidence="4">NRmbB1</strain>
    </source>
</reference>
<evidence type="ECO:0000256" key="2">
    <source>
        <dbReference type="PIRSR" id="PIRSR017388-2"/>
    </source>
</evidence>
<dbReference type="EC" id="3.1.1.1" evidence="4"/>